<evidence type="ECO:0000256" key="3">
    <source>
        <dbReference type="ARBA" id="ARBA00023163"/>
    </source>
</evidence>
<dbReference type="SUPFAM" id="SSF48498">
    <property type="entry name" value="Tetracyclin repressor-like, C-terminal domain"/>
    <property type="match status" value="1"/>
</dbReference>
<keyword evidence="2 4" id="KW-0238">DNA-binding</keyword>
<reference evidence="6 7" key="1">
    <citation type="submission" date="2024-06" db="EMBL/GenBank/DDBJ databases">
        <title>Sorghum-associated microbial communities from plants grown in Nebraska, USA.</title>
        <authorList>
            <person name="Schachtman D."/>
        </authorList>
    </citation>
    <scope>NUCLEOTIDE SEQUENCE [LARGE SCALE GENOMIC DNA]</scope>
    <source>
        <strain evidence="6 7">3207</strain>
    </source>
</reference>
<feature type="DNA-binding region" description="H-T-H motif" evidence="4">
    <location>
        <begin position="32"/>
        <end position="51"/>
    </location>
</feature>
<comment type="caution">
    <text evidence="6">The sequence shown here is derived from an EMBL/GenBank/DDBJ whole genome shotgun (WGS) entry which is preliminary data.</text>
</comment>
<dbReference type="InterPro" id="IPR001647">
    <property type="entry name" value="HTH_TetR"/>
</dbReference>
<evidence type="ECO:0000259" key="5">
    <source>
        <dbReference type="PROSITE" id="PS50977"/>
    </source>
</evidence>
<feature type="domain" description="HTH tetR-type" evidence="5">
    <location>
        <begin position="9"/>
        <end position="69"/>
    </location>
</feature>
<sequence>MKVTRAQADENRARVIDVASRLFRQHGFDGIGIADVMKQAGLTHGGFYGNFKSKGDLAARASEHAFVTSRENWRGLEGMEPETALEAIIRAYVSPQHRDSPDSGCALTALGPDAIRQEAGVRSVFGRAIRAYAEKLTSLVPGRSEAAKRQRALSTLSEMVGAVILARAADDPALSSEILEATLAHLAPGGAAEKPAA</sequence>
<dbReference type="PANTHER" id="PTHR47506:SF7">
    <property type="entry name" value="TRANSCRIPTIONAL REGULATORY PROTEIN"/>
    <property type="match status" value="1"/>
</dbReference>
<dbReference type="Proteomes" id="UP001549321">
    <property type="component" value="Unassembled WGS sequence"/>
</dbReference>
<keyword evidence="1" id="KW-0805">Transcription regulation</keyword>
<protein>
    <submittedName>
        <fullName evidence="6">TetR/AcrR family transcriptional repressor of nem operon</fullName>
    </submittedName>
</protein>
<evidence type="ECO:0000256" key="2">
    <source>
        <dbReference type="ARBA" id="ARBA00023125"/>
    </source>
</evidence>
<dbReference type="PANTHER" id="PTHR47506">
    <property type="entry name" value="TRANSCRIPTIONAL REGULATORY PROTEIN"/>
    <property type="match status" value="1"/>
</dbReference>
<gene>
    <name evidence="6" type="ORF">ABIE08_003227</name>
</gene>
<dbReference type="SUPFAM" id="SSF46689">
    <property type="entry name" value="Homeodomain-like"/>
    <property type="match status" value="1"/>
</dbReference>
<keyword evidence="3" id="KW-0804">Transcription</keyword>
<dbReference type="RefSeq" id="WP_354552546.1">
    <property type="nucleotide sequence ID" value="NZ_JBEPSM010000002.1"/>
</dbReference>
<dbReference type="InterPro" id="IPR036271">
    <property type="entry name" value="Tet_transcr_reg_TetR-rel_C_sf"/>
</dbReference>
<dbReference type="PROSITE" id="PS50977">
    <property type="entry name" value="HTH_TETR_2"/>
    <property type="match status" value="1"/>
</dbReference>
<dbReference type="Pfam" id="PF00440">
    <property type="entry name" value="TetR_N"/>
    <property type="match status" value="1"/>
</dbReference>
<dbReference type="EMBL" id="JBEPSM010000002">
    <property type="protein sequence ID" value="MET4635281.1"/>
    <property type="molecule type" value="Genomic_DNA"/>
</dbReference>
<organism evidence="6 7">
    <name type="scientific">Kaistia defluvii</name>
    <dbReference type="NCBI Taxonomy" id="410841"/>
    <lineage>
        <taxon>Bacteria</taxon>
        <taxon>Pseudomonadati</taxon>
        <taxon>Pseudomonadota</taxon>
        <taxon>Alphaproteobacteria</taxon>
        <taxon>Hyphomicrobiales</taxon>
        <taxon>Kaistiaceae</taxon>
        <taxon>Kaistia</taxon>
    </lineage>
</organism>
<dbReference type="Gene3D" id="1.10.357.10">
    <property type="entry name" value="Tetracycline Repressor, domain 2"/>
    <property type="match status" value="1"/>
</dbReference>
<evidence type="ECO:0000256" key="4">
    <source>
        <dbReference type="PROSITE-ProRule" id="PRU00335"/>
    </source>
</evidence>
<proteinExistence type="predicted"/>
<evidence type="ECO:0000313" key="7">
    <source>
        <dbReference type="Proteomes" id="UP001549321"/>
    </source>
</evidence>
<evidence type="ECO:0000313" key="6">
    <source>
        <dbReference type="EMBL" id="MET4635281.1"/>
    </source>
</evidence>
<name>A0ABV2R2L1_9HYPH</name>
<accession>A0ABV2R2L1</accession>
<dbReference type="Gene3D" id="1.10.10.60">
    <property type="entry name" value="Homeodomain-like"/>
    <property type="match status" value="1"/>
</dbReference>
<dbReference type="PRINTS" id="PR00455">
    <property type="entry name" value="HTHTETR"/>
</dbReference>
<keyword evidence="7" id="KW-1185">Reference proteome</keyword>
<evidence type="ECO:0000256" key="1">
    <source>
        <dbReference type="ARBA" id="ARBA00023015"/>
    </source>
</evidence>
<dbReference type="InterPro" id="IPR009057">
    <property type="entry name" value="Homeodomain-like_sf"/>
</dbReference>